<dbReference type="PANTHER" id="PTHR46810:SF1">
    <property type="entry name" value="INACTIVE POLYGLYCYLASE TTLL10"/>
    <property type="match status" value="1"/>
</dbReference>
<evidence type="ECO:0000313" key="2">
    <source>
        <dbReference type="EMBL" id="CAL5141767.1"/>
    </source>
</evidence>
<feature type="region of interest" description="Disordered" evidence="1">
    <location>
        <begin position="398"/>
        <end position="481"/>
    </location>
</feature>
<organism evidence="2 3">
    <name type="scientific">Calicophoron daubneyi</name>
    <name type="common">Rumen fluke</name>
    <name type="synonym">Paramphistomum daubneyi</name>
    <dbReference type="NCBI Taxonomy" id="300641"/>
    <lineage>
        <taxon>Eukaryota</taxon>
        <taxon>Metazoa</taxon>
        <taxon>Spiralia</taxon>
        <taxon>Lophotrochozoa</taxon>
        <taxon>Platyhelminthes</taxon>
        <taxon>Trematoda</taxon>
        <taxon>Digenea</taxon>
        <taxon>Plagiorchiida</taxon>
        <taxon>Pronocephalata</taxon>
        <taxon>Paramphistomoidea</taxon>
        <taxon>Paramphistomidae</taxon>
        <taxon>Calicophoron</taxon>
    </lineage>
</organism>
<protein>
    <submittedName>
        <fullName evidence="2">Uncharacterized protein</fullName>
    </submittedName>
</protein>
<feature type="compositionally biased region" description="Basic and acidic residues" evidence="1">
    <location>
        <begin position="590"/>
        <end position="600"/>
    </location>
</feature>
<dbReference type="AlphaFoldDB" id="A0AAV2TZQ0"/>
<dbReference type="EMBL" id="CAXLJL010000933">
    <property type="protein sequence ID" value="CAL5141767.1"/>
    <property type="molecule type" value="Genomic_DNA"/>
</dbReference>
<dbReference type="Pfam" id="PF03133">
    <property type="entry name" value="TTL"/>
    <property type="match status" value="1"/>
</dbReference>
<feature type="compositionally biased region" description="Low complexity" evidence="1">
    <location>
        <begin position="465"/>
        <end position="476"/>
    </location>
</feature>
<dbReference type="InterPro" id="IPR027752">
    <property type="entry name" value="TTLL10"/>
</dbReference>
<evidence type="ECO:0000313" key="3">
    <source>
        <dbReference type="Proteomes" id="UP001497525"/>
    </source>
</evidence>
<dbReference type="InterPro" id="IPR004344">
    <property type="entry name" value="TTL/TTLL_fam"/>
</dbReference>
<feature type="region of interest" description="Disordered" evidence="1">
    <location>
        <begin position="541"/>
        <end position="607"/>
    </location>
</feature>
<dbReference type="Gene3D" id="3.30.470.20">
    <property type="entry name" value="ATP-grasp fold, B domain"/>
    <property type="match status" value="1"/>
</dbReference>
<gene>
    <name evidence="2" type="ORF">CDAUBV1_LOCUS17086</name>
</gene>
<reference evidence="2" key="1">
    <citation type="submission" date="2024-06" db="EMBL/GenBank/DDBJ databases">
        <authorList>
            <person name="Liu X."/>
            <person name="Lenzi L."/>
            <person name="Haldenby T S."/>
            <person name="Uol C."/>
        </authorList>
    </citation>
    <scope>NUCLEOTIDE SEQUENCE</scope>
</reference>
<dbReference type="SUPFAM" id="SSF56059">
    <property type="entry name" value="Glutathione synthetase ATP-binding domain-like"/>
    <property type="match status" value="1"/>
</dbReference>
<dbReference type="PROSITE" id="PS51221">
    <property type="entry name" value="TTL"/>
    <property type="match status" value="1"/>
</dbReference>
<name>A0AAV2TZQ0_CALDB</name>
<dbReference type="PANTHER" id="PTHR46810">
    <property type="entry name" value="INACTIVE POLYGLYCYLASE TTLL10"/>
    <property type="match status" value="1"/>
</dbReference>
<comment type="caution">
    <text evidence="2">The sequence shown here is derived from an EMBL/GenBank/DDBJ whole genome shotgun (WGS) entry which is preliminary data.</text>
</comment>
<feature type="compositionally biased region" description="Polar residues" evidence="1">
    <location>
        <begin position="552"/>
        <end position="589"/>
    </location>
</feature>
<dbReference type="GO" id="GO:0070737">
    <property type="term" value="F:protein-glycine ligase activity, elongating"/>
    <property type="evidence" value="ECO:0007669"/>
    <property type="project" value="TreeGrafter"/>
</dbReference>
<dbReference type="Proteomes" id="UP001497525">
    <property type="component" value="Unassembled WGS sequence"/>
</dbReference>
<proteinExistence type="predicted"/>
<sequence>MSVKKKVNHIPNNGILTNKLGLLLTLREFERRQQSHLGRPPSMLMSDFFPQTFIIDDMRERETFFREAEANDSQLWISKPIGWNQGKGIFLVRDMGSFREHLAKRDDEARALPAGMPPRVVQRYISAPLLIKGRKFDIRCYMLVASTMPYLVLYHPGYVKLAVSPYSVDDNNLTTHLTNQYVQKKDPNYAEVKNDTVWNIEQLNDYVNKHYKEEKKLPVDWVKTVLQWRIQRIIYHMFLASKNRLATRVGIFELYGLDFLIDQNMKVWLLEANTNPAMHVNCDVLQDVLPNLIKQTVNIVFECFEKARMDRPLLPLTGYSNLCASLSTQRTNRPNRQSLDGLMDNLTPKQARAGSARGFGLPPGFSLIYSETQSSFQARWPMAQASLLRGWVVPHYRPPRNDPNSGERQLAPTAMQQTNPASDQTSSGRTVDSEASPQYSSPTPTNRYSHSNFNAGESAPTSDESSASQSAGMQAAPRSLAANKNLTLSEYRPFENSLRKYPPVECVRKTQNKNPQQHVAGRKNAVDVSAICRNLETANQLNPMLPVPTPPTSGGQVYSQEPSFTSSNNSYMADPQQSSDIQQQLTSRSSGEERATREQRTSLPARPTVHLATIRLLESEKRNDARSKRAKELNRIPRSKFLSILRANKHSAPVKSQWLRTSLRTMQYSKRLQNVKTEIEDELSENERPMIIQYHPAVNDRGS</sequence>
<evidence type="ECO:0000256" key="1">
    <source>
        <dbReference type="SAM" id="MobiDB-lite"/>
    </source>
</evidence>
<accession>A0AAV2TZQ0</accession>
<feature type="compositionally biased region" description="Polar residues" evidence="1">
    <location>
        <begin position="414"/>
        <end position="464"/>
    </location>
</feature>